<keyword evidence="11" id="KW-0472">Membrane</keyword>
<evidence type="ECO:0000256" key="8">
    <source>
        <dbReference type="ARBA" id="ARBA00022723"/>
    </source>
</evidence>
<keyword evidence="6 15" id="KW-0349">Heme</keyword>
<feature type="signal peptide" evidence="16">
    <location>
        <begin position="1"/>
        <end position="16"/>
    </location>
</feature>
<dbReference type="Pfam" id="PF05730">
    <property type="entry name" value="CFEM"/>
    <property type="match status" value="1"/>
</dbReference>
<evidence type="ECO:0000256" key="11">
    <source>
        <dbReference type="ARBA" id="ARBA00023136"/>
    </source>
</evidence>
<accession>A0AAN6N028</accession>
<keyword evidence="5" id="KW-0964">Secreted</keyword>
<dbReference type="GO" id="GO:0046872">
    <property type="term" value="F:metal ion binding"/>
    <property type="evidence" value="ECO:0007669"/>
    <property type="project" value="UniProtKB-UniRule"/>
</dbReference>
<keyword evidence="10 15" id="KW-0408">Iron</keyword>
<evidence type="ECO:0000256" key="15">
    <source>
        <dbReference type="PROSITE-ProRule" id="PRU01356"/>
    </source>
</evidence>
<keyword evidence="9 16" id="KW-0732">Signal</keyword>
<evidence type="ECO:0000256" key="16">
    <source>
        <dbReference type="SAM" id="SignalP"/>
    </source>
</evidence>
<dbReference type="PANTHER" id="PTHR37928">
    <property type="entry name" value="CFEM DOMAIN PROTEIN (AFU_ORTHOLOGUE AFUA_6G14090)"/>
    <property type="match status" value="1"/>
</dbReference>
<keyword evidence="12 15" id="KW-1015">Disulfide bond</keyword>
<dbReference type="EMBL" id="MU853903">
    <property type="protein sequence ID" value="KAK3935879.1"/>
    <property type="molecule type" value="Genomic_DNA"/>
</dbReference>
<evidence type="ECO:0000256" key="10">
    <source>
        <dbReference type="ARBA" id="ARBA00023004"/>
    </source>
</evidence>
<keyword evidence="7" id="KW-0336">GPI-anchor</keyword>
<reference evidence="19" key="1">
    <citation type="journal article" date="2023" name="Mol. Phylogenet. Evol.">
        <title>Genome-scale phylogeny and comparative genomics of the fungal order Sordariales.</title>
        <authorList>
            <person name="Hensen N."/>
            <person name="Bonometti L."/>
            <person name="Westerberg I."/>
            <person name="Brannstrom I.O."/>
            <person name="Guillou S."/>
            <person name="Cros-Aarteil S."/>
            <person name="Calhoun S."/>
            <person name="Haridas S."/>
            <person name="Kuo A."/>
            <person name="Mondo S."/>
            <person name="Pangilinan J."/>
            <person name="Riley R."/>
            <person name="LaButti K."/>
            <person name="Andreopoulos B."/>
            <person name="Lipzen A."/>
            <person name="Chen C."/>
            <person name="Yan M."/>
            <person name="Daum C."/>
            <person name="Ng V."/>
            <person name="Clum A."/>
            <person name="Steindorff A."/>
            <person name="Ohm R.A."/>
            <person name="Martin F."/>
            <person name="Silar P."/>
            <person name="Natvig D.O."/>
            <person name="Lalanne C."/>
            <person name="Gautier V."/>
            <person name="Ament-Velasquez S.L."/>
            <person name="Kruys A."/>
            <person name="Hutchinson M.I."/>
            <person name="Powell A.J."/>
            <person name="Barry K."/>
            <person name="Miller A.N."/>
            <person name="Grigoriev I.V."/>
            <person name="Debuchy R."/>
            <person name="Gladieux P."/>
            <person name="Hiltunen Thoren M."/>
            <person name="Johannesson H."/>
        </authorList>
    </citation>
    <scope>NUCLEOTIDE SEQUENCE [LARGE SCALE GENOMIC DNA]</scope>
    <source>
        <strain evidence="19">CBS 340.73</strain>
    </source>
</reference>
<dbReference type="SMART" id="SM00747">
    <property type="entry name" value="CFEM"/>
    <property type="match status" value="1"/>
</dbReference>
<evidence type="ECO:0000313" key="18">
    <source>
        <dbReference type="EMBL" id="KAK3935879.1"/>
    </source>
</evidence>
<proteinExistence type="inferred from homology"/>
<organism evidence="18 19">
    <name type="scientific">Diplogelasinospora grovesii</name>
    <dbReference type="NCBI Taxonomy" id="303347"/>
    <lineage>
        <taxon>Eukaryota</taxon>
        <taxon>Fungi</taxon>
        <taxon>Dikarya</taxon>
        <taxon>Ascomycota</taxon>
        <taxon>Pezizomycotina</taxon>
        <taxon>Sordariomycetes</taxon>
        <taxon>Sordariomycetidae</taxon>
        <taxon>Sordariales</taxon>
        <taxon>Diplogelasinosporaceae</taxon>
        <taxon>Diplogelasinospora</taxon>
    </lineage>
</organism>
<evidence type="ECO:0000256" key="6">
    <source>
        <dbReference type="ARBA" id="ARBA00022617"/>
    </source>
</evidence>
<evidence type="ECO:0000256" key="12">
    <source>
        <dbReference type="ARBA" id="ARBA00023157"/>
    </source>
</evidence>
<keyword evidence="4" id="KW-1003">Cell membrane</keyword>
<keyword evidence="14" id="KW-0449">Lipoprotein</keyword>
<feature type="binding site" description="axial binding residue" evidence="15">
    <location>
        <position position="44"/>
    </location>
    <ligand>
        <name>heme</name>
        <dbReference type="ChEBI" id="CHEBI:30413"/>
    </ligand>
    <ligandPart>
        <name>Fe</name>
        <dbReference type="ChEBI" id="CHEBI:18248"/>
    </ligandPart>
</feature>
<evidence type="ECO:0000313" key="19">
    <source>
        <dbReference type="Proteomes" id="UP001303473"/>
    </source>
</evidence>
<feature type="chain" id="PRO_5043045943" description="CFEM domain-containing protein" evidence="16">
    <location>
        <begin position="17"/>
        <end position="211"/>
    </location>
</feature>
<evidence type="ECO:0000256" key="2">
    <source>
        <dbReference type="ARBA" id="ARBA00004613"/>
    </source>
</evidence>
<dbReference type="PANTHER" id="PTHR37928:SF2">
    <property type="entry name" value="GPI ANCHORED CFEM DOMAIN PROTEIN (AFU_ORTHOLOGUE AFUA_6G10580)"/>
    <property type="match status" value="1"/>
</dbReference>
<dbReference type="InterPro" id="IPR051735">
    <property type="entry name" value="CFEM_domain"/>
</dbReference>
<name>A0AAN6N028_9PEZI</name>
<keyword evidence="19" id="KW-1185">Reference proteome</keyword>
<evidence type="ECO:0000259" key="17">
    <source>
        <dbReference type="PROSITE" id="PS52012"/>
    </source>
</evidence>
<comment type="caution">
    <text evidence="18">The sequence shown here is derived from an EMBL/GenBank/DDBJ whole genome shotgun (WGS) entry which is preliminary data.</text>
</comment>
<evidence type="ECO:0000256" key="1">
    <source>
        <dbReference type="ARBA" id="ARBA00004609"/>
    </source>
</evidence>
<dbReference type="GO" id="GO:0098552">
    <property type="term" value="C:side of membrane"/>
    <property type="evidence" value="ECO:0007669"/>
    <property type="project" value="UniProtKB-KW"/>
</dbReference>
<feature type="domain" description="CFEM" evidence="17">
    <location>
        <begin position="1"/>
        <end position="111"/>
    </location>
</feature>
<dbReference type="InterPro" id="IPR008427">
    <property type="entry name" value="Extracellular_membr_CFEM_dom"/>
</dbReference>
<evidence type="ECO:0000256" key="13">
    <source>
        <dbReference type="ARBA" id="ARBA00023180"/>
    </source>
</evidence>
<sequence length="211" mass="19749">MKYFTVLTTLLAAAMAQDISIIPACAQPCIIAAVGNATTCQVTDFKCICANKAALITAATPCVLDKCGLDVATGQVLPATDKFCSEVAAGGSGSSASSTSTTSSASAVSTSTAVVVPTSSASASSASSASSAVSSTATATATSTATASASSSSVASTTVTGVVVVPSGTGSSSSSTRTASTATSVVTAGAAHVGASVGGLAMLILGAAAAL</sequence>
<evidence type="ECO:0000256" key="3">
    <source>
        <dbReference type="ARBA" id="ARBA00010031"/>
    </source>
</evidence>
<evidence type="ECO:0000256" key="7">
    <source>
        <dbReference type="ARBA" id="ARBA00022622"/>
    </source>
</evidence>
<gene>
    <name evidence="18" type="ORF">QBC46DRAFT_421103</name>
</gene>
<keyword evidence="13" id="KW-0325">Glycoprotein</keyword>
<dbReference type="GO" id="GO:0005576">
    <property type="term" value="C:extracellular region"/>
    <property type="evidence" value="ECO:0007669"/>
    <property type="project" value="UniProtKB-SubCell"/>
</dbReference>
<keyword evidence="8 15" id="KW-0479">Metal-binding</keyword>
<evidence type="ECO:0000256" key="9">
    <source>
        <dbReference type="ARBA" id="ARBA00022729"/>
    </source>
</evidence>
<dbReference type="GO" id="GO:0005886">
    <property type="term" value="C:plasma membrane"/>
    <property type="evidence" value="ECO:0007669"/>
    <property type="project" value="UniProtKB-SubCell"/>
</dbReference>
<dbReference type="PROSITE" id="PS52012">
    <property type="entry name" value="CFEM"/>
    <property type="match status" value="1"/>
</dbReference>
<evidence type="ECO:0000256" key="4">
    <source>
        <dbReference type="ARBA" id="ARBA00022475"/>
    </source>
</evidence>
<dbReference type="Proteomes" id="UP001303473">
    <property type="component" value="Unassembled WGS sequence"/>
</dbReference>
<evidence type="ECO:0000256" key="5">
    <source>
        <dbReference type="ARBA" id="ARBA00022525"/>
    </source>
</evidence>
<protein>
    <recommendedName>
        <fullName evidence="17">CFEM domain-containing protein</fullName>
    </recommendedName>
</protein>
<comment type="similarity">
    <text evidence="3">Belongs to the RBT5 family.</text>
</comment>
<dbReference type="AlphaFoldDB" id="A0AAN6N028"/>
<evidence type="ECO:0000256" key="14">
    <source>
        <dbReference type="ARBA" id="ARBA00023288"/>
    </source>
</evidence>
<comment type="caution">
    <text evidence="15">Lacks conserved residue(s) required for the propagation of feature annotation.</text>
</comment>
<comment type="subcellular location">
    <subcellularLocation>
        <location evidence="1">Cell membrane</location>
        <topology evidence="1">Lipid-anchor</topology>
        <topology evidence="1">GPI-anchor</topology>
    </subcellularLocation>
    <subcellularLocation>
        <location evidence="2">Secreted</location>
    </subcellularLocation>
</comment>
<feature type="disulfide bond" evidence="15">
    <location>
        <begin position="40"/>
        <end position="47"/>
    </location>
</feature>